<accession>E0TX74</accession>
<dbReference type="EMBL" id="CP002183">
    <property type="protein sequence ID" value="ADM37980.1"/>
    <property type="molecule type" value="Genomic_DNA"/>
</dbReference>
<dbReference type="KEGG" id="bss:BSUW23_09670"/>
<dbReference type="AlphaFoldDB" id="E0TX74"/>
<evidence type="ECO:0000313" key="2">
    <source>
        <dbReference type="Proteomes" id="UP000002233"/>
    </source>
</evidence>
<gene>
    <name evidence="1" type="ordered locus">BSUW23_09670</name>
</gene>
<dbReference type="RefSeq" id="WP_003220272.1">
    <property type="nucleotide sequence ID" value="NC_014479.1"/>
</dbReference>
<protein>
    <submittedName>
        <fullName evidence="1">Uncharacterized protein</fullName>
    </submittedName>
</protein>
<dbReference type="Proteomes" id="UP000002233">
    <property type="component" value="Chromosome"/>
</dbReference>
<dbReference type="HOGENOM" id="CLU_112776_0_0_9"/>
<organism evidence="1 2">
    <name type="scientific">Bacillus spizizenii (strain ATCC 23059 / NRRL B-14472 / W23)</name>
    <name type="common">Bacillus subtilis subsp. spizizenii</name>
    <dbReference type="NCBI Taxonomy" id="655816"/>
    <lineage>
        <taxon>Bacteria</taxon>
        <taxon>Bacillati</taxon>
        <taxon>Bacillota</taxon>
        <taxon>Bacilli</taxon>
        <taxon>Bacillales</taxon>
        <taxon>Bacillaceae</taxon>
        <taxon>Bacillus</taxon>
    </lineage>
</organism>
<sequence length="168" mass="19382">MTVSLKKLDDLELTLLYSSLLKELKQRGIIRTNNVVGELGEYLAINFYNKTKGLPKLQAAPTGTQNIDALSIKGDRYSIKTTTGSVTGVFYGMNDPEIREPDIQKFEYVIIVLFDKEYSLKGIYELSWESFIKHKRWHKRMRAWNLTITKALLSDSEIIFEKESKLLN</sequence>
<proteinExistence type="predicted"/>
<dbReference type="REBASE" id="60446">
    <property type="entry name" value="BsuW23ORF9670P"/>
</dbReference>
<name>E0TX74_BACSH</name>
<reference key="1">
    <citation type="submission" date="2010-08" db="EMBL/GenBank/DDBJ databases">
        <authorList>
            <person name="Zeigler D.R."/>
        </authorList>
    </citation>
    <scope>NUCLEOTIDE SEQUENCE</scope>
    <source>
        <strain>W23</strain>
    </source>
</reference>
<evidence type="ECO:0000313" key="1">
    <source>
        <dbReference type="EMBL" id="ADM37980.1"/>
    </source>
</evidence>
<reference evidence="1 2" key="2">
    <citation type="journal article" date="2011" name="Microbiology">
        <title>The genome sequence of Bacillus subtilis subsp. spizizenii W23: insights into speciation within the B. subtilis complex and into the history of B. subtilis genetics.</title>
        <authorList>
            <person name="Zeigler D.R."/>
        </authorList>
    </citation>
    <scope>NUCLEOTIDE SEQUENCE [LARGE SCALE GENOMIC DNA]</scope>
    <source>
        <strain evidence="2">ATCC 23059 / NRRL B-14472 / W23</strain>
    </source>
</reference>